<protein>
    <submittedName>
        <fullName evidence="1">Uncharacterized protein</fullName>
    </submittedName>
</protein>
<evidence type="ECO:0000313" key="1">
    <source>
        <dbReference type="EMBL" id="MRG98830.1"/>
    </source>
</evidence>
<dbReference type="Proteomes" id="UP000437931">
    <property type="component" value="Unassembled WGS sequence"/>
</dbReference>
<proteinExistence type="predicted"/>
<name>A0A6N7Q7C8_9XANT</name>
<dbReference type="EMBL" id="WJPN01000001">
    <property type="protein sequence ID" value="MRG98830.1"/>
    <property type="molecule type" value="Genomic_DNA"/>
</dbReference>
<evidence type="ECO:0000313" key="2">
    <source>
        <dbReference type="EMBL" id="MRH73379.1"/>
    </source>
</evidence>
<reference evidence="3 4" key="1">
    <citation type="submission" date="2019-11" db="EMBL/GenBank/DDBJ databases">
        <title>First report of rice panicle blight caused by Xanthomonas sp. in Iran.</title>
        <authorList>
            <person name="Mirghasempour S.A."/>
            <person name="Huang S."/>
            <person name="Brady C.L."/>
            <person name="Studholme D.J."/>
        </authorList>
    </citation>
    <scope>NUCLEOTIDE SEQUENCE [LARGE SCALE GENOMIC DNA]</scope>
    <source>
        <strain evidence="1 4">ASD011</strain>
        <strain evidence="3">SAM114</strain>
    </source>
</reference>
<keyword evidence="3" id="KW-1185">Reference proteome</keyword>
<dbReference type="RefSeq" id="WP_153750333.1">
    <property type="nucleotide sequence ID" value="NZ_WJPM01000001.1"/>
</dbReference>
<comment type="caution">
    <text evidence="1">The sequence shown here is derived from an EMBL/GenBank/DDBJ whole genome shotgun (WGS) entry which is preliminary data.</text>
</comment>
<evidence type="ECO:0000313" key="4">
    <source>
        <dbReference type="Proteomes" id="UP000439314"/>
    </source>
</evidence>
<dbReference type="EMBL" id="WJPM01000001">
    <property type="protein sequence ID" value="MRH73379.1"/>
    <property type="molecule type" value="Genomic_DNA"/>
</dbReference>
<reference evidence="2" key="2">
    <citation type="journal article" date="2020" name="Plant Dis.">
        <title>A Grain Rot of Rice in Iran Caused by a Xanthomonas Strain Closely Related to X. sacchari.</title>
        <authorList>
            <person name="Mirghasempour S.A."/>
            <person name="Huang S."/>
            <person name="Studholme D.J."/>
            <person name="Brady C.L."/>
        </authorList>
    </citation>
    <scope>NUCLEOTIDE SEQUENCE</scope>
    <source>
        <strain evidence="2">SAM114</strain>
    </source>
</reference>
<evidence type="ECO:0000313" key="3">
    <source>
        <dbReference type="Proteomes" id="UP000437931"/>
    </source>
</evidence>
<dbReference type="Proteomes" id="UP000439314">
    <property type="component" value="Unassembled WGS sequence"/>
</dbReference>
<sequence length="104" mass="11764">MNDGIYLLGYGLDAIVQRTLPELPTDSLAQEAALAAHMLGEPAISPAARLRRYEEACKAVRDRHHDLRVQFGNNYKRAWAKKKRPPLQQGAQIVSLIDRKLRQC</sequence>
<gene>
    <name evidence="1" type="ORF">GIY21_00825</name>
    <name evidence="2" type="ORF">GIY22_01945</name>
</gene>
<accession>A0A6N7Q7C8</accession>
<organism evidence="1 4">
    <name type="scientific">Xanthomonas sontii</name>
    <dbReference type="NCBI Taxonomy" id="2650745"/>
    <lineage>
        <taxon>Bacteria</taxon>
        <taxon>Pseudomonadati</taxon>
        <taxon>Pseudomonadota</taxon>
        <taxon>Gammaproteobacteria</taxon>
        <taxon>Lysobacterales</taxon>
        <taxon>Lysobacteraceae</taxon>
        <taxon>Xanthomonas</taxon>
    </lineage>
</organism>
<dbReference type="AlphaFoldDB" id="A0A6N7Q7C8"/>